<name>A0AAD2FQG2_9STRA</name>
<protein>
    <submittedName>
        <fullName evidence="2">Uncharacterized protein</fullName>
    </submittedName>
</protein>
<accession>A0AAD2FQG2</accession>
<evidence type="ECO:0000313" key="2">
    <source>
        <dbReference type="EMBL" id="CAJ1948663.1"/>
    </source>
</evidence>
<dbReference type="SUPFAM" id="SSF56672">
    <property type="entry name" value="DNA/RNA polymerases"/>
    <property type="match status" value="1"/>
</dbReference>
<keyword evidence="3" id="KW-1185">Reference proteome</keyword>
<dbReference type="InterPro" id="IPR043502">
    <property type="entry name" value="DNA/RNA_pol_sf"/>
</dbReference>
<reference evidence="2" key="1">
    <citation type="submission" date="2023-08" db="EMBL/GenBank/DDBJ databases">
        <authorList>
            <person name="Audoor S."/>
            <person name="Bilcke G."/>
        </authorList>
    </citation>
    <scope>NUCLEOTIDE SEQUENCE</scope>
</reference>
<gene>
    <name evidence="2" type="ORF">CYCCA115_LOCUS11726</name>
</gene>
<proteinExistence type="predicted"/>
<feature type="region of interest" description="Disordered" evidence="1">
    <location>
        <begin position="527"/>
        <end position="575"/>
    </location>
</feature>
<evidence type="ECO:0000313" key="3">
    <source>
        <dbReference type="Proteomes" id="UP001295423"/>
    </source>
</evidence>
<comment type="caution">
    <text evidence="2">The sequence shown here is derived from an EMBL/GenBank/DDBJ whole genome shotgun (WGS) entry which is preliminary data.</text>
</comment>
<evidence type="ECO:0000256" key="1">
    <source>
        <dbReference type="SAM" id="MobiDB-lite"/>
    </source>
</evidence>
<dbReference type="EMBL" id="CAKOGP040001749">
    <property type="protein sequence ID" value="CAJ1948663.1"/>
    <property type="molecule type" value="Genomic_DNA"/>
</dbReference>
<feature type="region of interest" description="Disordered" evidence="1">
    <location>
        <begin position="911"/>
        <end position="933"/>
    </location>
</feature>
<dbReference type="Proteomes" id="UP001295423">
    <property type="component" value="Unassembled WGS sequence"/>
</dbReference>
<sequence length="1472" mass="166424">MTITDFTVRKKSYRYLTTQASYPNHDSKAVLDAFDPTKDLQLQDLNSLVEKGVQGGAPAWYTGWPKEQVNNFNFWHRPMIRYTTVGKKKEQHFDKLYVLDHDVLENGSDPLAFSWPAKAFSKTDPVKVPKLEAWLINEALEQDHSKLFVMEDITDEDPETAYDLLVTRKRMPIPKEFLDIAWDGSSAREVLRLLSKNVGEPAVLTATSARRWVSGVINSDFAGLDSEDSIGDSADKTYELLTKTLAALEESNKTTKTSVESLSEVVVAGIHGQASDKVPPNTVEKKWPTRLSYLKRVAGTTTSAQLPILWHELAKCKKHESIGIVQSLLDDEAEKLNLNLEFIVSARVIKSMVELKFCSRGDIEKGLNVFNSVCFQHYKNANAINDYNKSDYWLTGEKTTASMKDHQAHDKIKHAIFPRDPMEFREMVNGMRVFYRVVFGKTHPLTAVYEKFAKNVDSIAQKMGVSQQERALERFLFGIYSRIDRYFERLVRSGTNAEENLPDLGTYMETCYHGGSLPESSLFVVAKDSVGPGGTGDKTESQLKREKERAQKKSLGESVKNPDMNEEHRYTGRTTTELIKRTGEQPPKHASGRELCLIWHTKGECKENCEHDAAPDIDKLPHPPAPMLHRVMKNGAPVVVHSEPWSQSQLDMRVARGCHSSANEFKEFLMEEFLDFGRKGFWILLPYDAIKDEKGLRLSPIGCVPQDNRRPRMIVDYSFWGLNDETMKLAPEGAMQFGTAPLRIREALMKANLDYGPVYMYKNDMSDGFYRIRLSTTGALKLGVILPRFEGLPQLVALPLVLPMGWTESPPWFCAFTETVADLTNVDLQQNKRVPPHPLGKAAAITDFEVRDTQVVRPIPKSHQPLTYQRPLKKMEVFVDDFVGMGQDHPSNPLTNQRAVLSHNIDKVFRPNRPTDNQWRKEPQSQSKMAKGDASWHTIKEALGWNWGATTKTLQLKEKRVSKALSLLGKVLDCKRVSLKRWQQVVRLTPEVREQLEIFQDFLHGHAKRPTTLEELVPGVDLHVGACDAAKSGRGGVWFTDDGEAIVWREPYQEAVKKEVISDQNLTGKLTNSDLELEGTVLHHFVLGKTAQVEGETTYTGCDNTPAVSWRTKGSSTSRKARARILRLAAGLQREQRAHHHQLLATVQDAKRRELLDDIRAVELRIERGVCPSRVAKAHSVWTTWVAFCDSLTIDPGLSAVDDPLLIILLFGTQWRRGKIAPSKRQVRGRTAEDAMRQMGQAFSSLGLLDPRMNQYAPGTMDFRWTRLLKSWRKEDPAAQRVRPLPKSLLRQASKLAKKPTSTQAAKAMNQLMWLGFFFLLRPGEFLSKAGTQFPFKLKQVFFRINNAEFRGDAIPLRLLDTSLVTFAGLIFDKQKNAVPDKKIGLGTSLNGDNPTATLIAIVTPSTESTHNWRHPPVHLLLRVWSPLQCHRSNDDKIFESSCSLRGGRSTSHNRCSSMHRGYRASGRQYPD</sequence>
<feature type="compositionally biased region" description="Basic and acidic residues" evidence="1">
    <location>
        <begin position="537"/>
        <end position="555"/>
    </location>
</feature>
<organism evidence="2 3">
    <name type="scientific">Cylindrotheca closterium</name>
    <dbReference type="NCBI Taxonomy" id="2856"/>
    <lineage>
        <taxon>Eukaryota</taxon>
        <taxon>Sar</taxon>
        <taxon>Stramenopiles</taxon>
        <taxon>Ochrophyta</taxon>
        <taxon>Bacillariophyta</taxon>
        <taxon>Bacillariophyceae</taxon>
        <taxon>Bacillariophycidae</taxon>
        <taxon>Bacillariales</taxon>
        <taxon>Bacillariaceae</taxon>
        <taxon>Cylindrotheca</taxon>
    </lineage>
</organism>
<feature type="region of interest" description="Disordered" evidence="1">
    <location>
        <begin position="1444"/>
        <end position="1472"/>
    </location>
</feature>
<feature type="compositionally biased region" description="Polar residues" evidence="1">
    <location>
        <begin position="1444"/>
        <end position="1457"/>
    </location>
</feature>